<feature type="repeat" description="Cell wall-binding" evidence="2">
    <location>
        <begin position="307"/>
        <end position="327"/>
    </location>
</feature>
<evidence type="ECO:0000256" key="2">
    <source>
        <dbReference type="PROSITE-ProRule" id="PRU00591"/>
    </source>
</evidence>
<keyword evidence="5" id="KW-1185">Reference proteome</keyword>
<protein>
    <submittedName>
        <fullName evidence="4">N-acetylmuramoyl-L-alanine amidase family protein</fullName>
    </submittedName>
</protein>
<evidence type="ECO:0000256" key="3">
    <source>
        <dbReference type="SAM" id="Phobius"/>
    </source>
</evidence>
<dbReference type="AlphaFoldDB" id="A0A4R9C4A4"/>
<evidence type="ECO:0000313" key="5">
    <source>
        <dbReference type="Proteomes" id="UP000297454"/>
    </source>
</evidence>
<dbReference type="EMBL" id="SCFR01000002">
    <property type="protein sequence ID" value="TFF67460.1"/>
    <property type="molecule type" value="Genomic_DNA"/>
</dbReference>
<dbReference type="Gene3D" id="2.20.120.10">
    <property type="entry name" value="Multimodular pneumococcal cell wall endolysin, domain 3"/>
    <property type="match status" value="2"/>
</dbReference>
<dbReference type="Pfam" id="PF19085">
    <property type="entry name" value="Choline_bind_2"/>
    <property type="match status" value="1"/>
</dbReference>
<feature type="repeat" description="Cell wall-binding" evidence="2">
    <location>
        <begin position="285"/>
        <end position="305"/>
    </location>
</feature>
<accession>A0A4R9C4A4</accession>
<feature type="repeat" description="Cell wall-binding" evidence="2">
    <location>
        <begin position="219"/>
        <end position="239"/>
    </location>
</feature>
<dbReference type="Gene3D" id="2.10.270.10">
    <property type="entry name" value="Cholin Binding"/>
    <property type="match status" value="1"/>
</dbReference>
<keyword evidence="1" id="KW-0677">Repeat</keyword>
<gene>
    <name evidence="4" type="ORF">EQF91_00630</name>
</gene>
<dbReference type="Proteomes" id="UP000297454">
    <property type="component" value="Unassembled WGS sequence"/>
</dbReference>
<keyword evidence="3" id="KW-0812">Transmembrane</keyword>
<dbReference type="RefSeq" id="WP_134768803.1">
    <property type="nucleotide sequence ID" value="NZ_SCFR01000002.1"/>
</dbReference>
<dbReference type="SUPFAM" id="SSF69360">
    <property type="entry name" value="Cell wall binding repeat"/>
    <property type="match status" value="1"/>
</dbReference>
<evidence type="ECO:0000313" key="4">
    <source>
        <dbReference type="EMBL" id="TFF67460.1"/>
    </source>
</evidence>
<name>A0A4R9C4A4_9FIRM</name>
<reference evidence="4 5" key="1">
    <citation type="submission" date="2019-01" db="EMBL/GenBank/DDBJ databases">
        <title>Draft Genome Sequences of Helcococcus ovis Strains Isolated from the Uterus and Vagina of Dairy Cows with Metritis.</title>
        <authorList>
            <person name="Cunha F."/>
            <person name="Jeon S.J."/>
            <person name="Kutzer P."/>
            <person name="Galvao K.N."/>
        </authorList>
    </citation>
    <scope>NUCLEOTIDE SEQUENCE [LARGE SCALE GENOMIC DNA]</scope>
    <source>
        <strain evidence="4 5">KG-37</strain>
    </source>
</reference>
<keyword evidence="3" id="KW-0472">Membrane</keyword>
<proteinExistence type="predicted"/>
<feature type="repeat" description="Cell wall-binding" evidence="2">
    <location>
        <begin position="263"/>
        <end position="283"/>
    </location>
</feature>
<sequence>MTLTKKTLYSTLTIIFLVLTIFSFSVNKNISYANDDIPNILSKNSFIYSYDENKSKITFLSNFWEIKEEIADIYIIFSKNIDRHNAKYLKMNLTKDKVFNLTLPIEFIKTYDNYYFEVNLKNGFKYYFTIQDPKDNIDKIIERKESRLDSTLKIENIENIFPKKSEINNNLEKNKFGWYSLSNDWFYKKPDGNKAISEWLYDENYSSWYHLNQNGKMAKSEWIKHSDNNWYYLKQNGKMAESEWIKHSDNNWYYLKQNGKMAESEWIKHSDNNWYYLKQNGKMAESEWIKHSDNNWYYLKQNGKMAESEWIKHSDNNWYYLKQNGKMAKSEYIGKWYVNNNGKYIK</sequence>
<organism evidence="4 5">
    <name type="scientific">Helcococcus ovis</name>
    <dbReference type="NCBI Taxonomy" id="72026"/>
    <lineage>
        <taxon>Bacteria</taxon>
        <taxon>Bacillati</taxon>
        <taxon>Bacillota</taxon>
        <taxon>Tissierellia</taxon>
        <taxon>Tissierellales</taxon>
        <taxon>Peptoniphilaceae</taxon>
        <taxon>Helcococcus</taxon>
    </lineage>
</organism>
<dbReference type="PROSITE" id="PS51170">
    <property type="entry name" value="CW"/>
    <property type="match status" value="5"/>
</dbReference>
<keyword evidence="3" id="KW-1133">Transmembrane helix</keyword>
<dbReference type="Pfam" id="PF19127">
    <property type="entry name" value="Choline_bind_3"/>
    <property type="match status" value="2"/>
</dbReference>
<dbReference type="InterPro" id="IPR018337">
    <property type="entry name" value="Cell_wall/Cho-bd_repeat"/>
</dbReference>
<evidence type="ECO:0000256" key="1">
    <source>
        <dbReference type="ARBA" id="ARBA00022737"/>
    </source>
</evidence>
<comment type="caution">
    <text evidence="4">The sequence shown here is derived from an EMBL/GenBank/DDBJ whole genome shotgun (WGS) entry which is preliminary data.</text>
</comment>
<feature type="transmembrane region" description="Helical" evidence="3">
    <location>
        <begin position="7"/>
        <end position="26"/>
    </location>
</feature>
<feature type="repeat" description="Cell wall-binding" evidence="2">
    <location>
        <begin position="241"/>
        <end position="261"/>
    </location>
</feature>